<evidence type="ECO:0000313" key="1">
    <source>
        <dbReference type="EMBL" id="MPC60030.1"/>
    </source>
</evidence>
<proteinExistence type="predicted"/>
<reference evidence="1 2" key="1">
    <citation type="submission" date="2019-05" db="EMBL/GenBank/DDBJ databases">
        <title>Another draft genome of Portunus trituberculatus and its Hox gene families provides insights of decapod evolution.</title>
        <authorList>
            <person name="Jeong J.-H."/>
            <person name="Song I."/>
            <person name="Kim S."/>
            <person name="Choi T."/>
            <person name="Kim D."/>
            <person name="Ryu S."/>
            <person name="Kim W."/>
        </authorList>
    </citation>
    <scope>NUCLEOTIDE SEQUENCE [LARGE SCALE GENOMIC DNA]</scope>
    <source>
        <tissue evidence="1">Muscle</tissue>
    </source>
</reference>
<dbReference type="EMBL" id="VSRR010017101">
    <property type="protein sequence ID" value="MPC60030.1"/>
    <property type="molecule type" value="Genomic_DNA"/>
</dbReference>
<keyword evidence="2" id="KW-1185">Reference proteome</keyword>
<sequence>MHIMCCNNFITRCIPLFNCSMWKTVFSSILHTLTHPNLLYMPSCPSRFFCHHHQVFLVYLFNAIYYFIHCY</sequence>
<protein>
    <submittedName>
        <fullName evidence="1">Uncharacterized protein</fullName>
    </submittedName>
</protein>
<organism evidence="1 2">
    <name type="scientific">Portunus trituberculatus</name>
    <name type="common">Swimming crab</name>
    <name type="synonym">Neptunus trituberculatus</name>
    <dbReference type="NCBI Taxonomy" id="210409"/>
    <lineage>
        <taxon>Eukaryota</taxon>
        <taxon>Metazoa</taxon>
        <taxon>Ecdysozoa</taxon>
        <taxon>Arthropoda</taxon>
        <taxon>Crustacea</taxon>
        <taxon>Multicrustacea</taxon>
        <taxon>Malacostraca</taxon>
        <taxon>Eumalacostraca</taxon>
        <taxon>Eucarida</taxon>
        <taxon>Decapoda</taxon>
        <taxon>Pleocyemata</taxon>
        <taxon>Brachyura</taxon>
        <taxon>Eubrachyura</taxon>
        <taxon>Portunoidea</taxon>
        <taxon>Portunidae</taxon>
        <taxon>Portuninae</taxon>
        <taxon>Portunus</taxon>
    </lineage>
</organism>
<name>A0A5B7GIA8_PORTR</name>
<accession>A0A5B7GIA8</accession>
<evidence type="ECO:0000313" key="2">
    <source>
        <dbReference type="Proteomes" id="UP000324222"/>
    </source>
</evidence>
<dbReference type="AlphaFoldDB" id="A0A5B7GIA8"/>
<comment type="caution">
    <text evidence="1">The sequence shown here is derived from an EMBL/GenBank/DDBJ whole genome shotgun (WGS) entry which is preliminary data.</text>
</comment>
<gene>
    <name evidence="1" type="ORF">E2C01_054063</name>
</gene>
<dbReference type="Proteomes" id="UP000324222">
    <property type="component" value="Unassembled WGS sequence"/>
</dbReference>